<dbReference type="Pfam" id="PF24181">
    <property type="entry name" value="TPR_TTI1_C"/>
    <property type="match status" value="1"/>
</dbReference>
<dbReference type="Pfam" id="PF21547">
    <property type="entry name" value="TTI1"/>
    <property type="match status" value="1"/>
</dbReference>
<accession>A0A4Y7TYH8</accession>
<dbReference type="Proteomes" id="UP000298030">
    <property type="component" value="Unassembled WGS sequence"/>
</dbReference>
<evidence type="ECO:0000313" key="4">
    <source>
        <dbReference type="Proteomes" id="UP000298030"/>
    </source>
</evidence>
<dbReference type="InterPro" id="IPR016024">
    <property type="entry name" value="ARM-type_fold"/>
</dbReference>
<dbReference type="GO" id="GO:0005737">
    <property type="term" value="C:cytoplasm"/>
    <property type="evidence" value="ECO:0007669"/>
    <property type="project" value="TreeGrafter"/>
</dbReference>
<dbReference type="STRING" id="71717.A0A4Y7TYH8"/>
<dbReference type="SUPFAM" id="SSF48371">
    <property type="entry name" value="ARM repeat"/>
    <property type="match status" value="1"/>
</dbReference>
<evidence type="ECO:0008006" key="5">
    <source>
        <dbReference type="Google" id="ProtNLM"/>
    </source>
</evidence>
<dbReference type="InterPro" id="IPR049362">
    <property type="entry name" value="TTI1_rpt"/>
</dbReference>
<name>A0A4Y7TYH8_COPMI</name>
<organism evidence="3 4">
    <name type="scientific">Coprinellus micaceus</name>
    <name type="common">Glistening ink-cap mushroom</name>
    <name type="synonym">Coprinus micaceus</name>
    <dbReference type="NCBI Taxonomy" id="71717"/>
    <lineage>
        <taxon>Eukaryota</taxon>
        <taxon>Fungi</taxon>
        <taxon>Dikarya</taxon>
        <taxon>Basidiomycota</taxon>
        <taxon>Agaricomycotina</taxon>
        <taxon>Agaricomycetes</taxon>
        <taxon>Agaricomycetidae</taxon>
        <taxon>Agaricales</taxon>
        <taxon>Agaricineae</taxon>
        <taxon>Psathyrellaceae</taxon>
        <taxon>Coprinellus</taxon>
    </lineage>
</organism>
<dbReference type="OrthoDB" id="49511at2759"/>
<feature type="domain" description="TTI1 C-terminal TPR" evidence="2">
    <location>
        <begin position="826"/>
        <end position="980"/>
    </location>
</feature>
<dbReference type="EMBL" id="QPFP01000002">
    <property type="protein sequence ID" value="TEB38878.1"/>
    <property type="molecule type" value="Genomic_DNA"/>
</dbReference>
<keyword evidence="4" id="KW-1185">Reference proteome</keyword>
<dbReference type="PANTHER" id="PTHR18460:SF3">
    <property type="entry name" value="TELO2-INTERACTING PROTEIN 1 HOMOLOG"/>
    <property type="match status" value="1"/>
</dbReference>
<protein>
    <recommendedName>
        <fullName evidence="5">TEL2-interacting protein 1</fullName>
    </recommendedName>
</protein>
<feature type="domain" description="TTI1 N-terminal TPR" evidence="1">
    <location>
        <begin position="9"/>
        <end position="357"/>
    </location>
</feature>
<proteinExistence type="predicted"/>
<evidence type="ECO:0000259" key="2">
    <source>
        <dbReference type="Pfam" id="PF24181"/>
    </source>
</evidence>
<dbReference type="Pfam" id="PF24173">
    <property type="entry name" value="TPR_TTI1_N"/>
    <property type="match status" value="1"/>
</dbReference>
<reference evidence="3 4" key="1">
    <citation type="journal article" date="2019" name="Nat. Ecol. Evol.">
        <title>Megaphylogeny resolves global patterns of mushroom evolution.</title>
        <authorList>
            <person name="Varga T."/>
            <person name="Krizsan K."/>
            <person name="Foldi C."/>
            <person name="Dima B."/>
            <person name="Sanchez-Garcia M."/>
            <person name="Sanchez-Ramirez S."/>
            <person name="Szollosi G.J."/>
            <person name="Szarkandi J.G."/>
            <person name="Papp V."/>
            <person name="Albert L."/>
            <person name="Andreopoulos W."/>
            <person name="Angelini C."/>
            <person name="Antonin V."/>
            <person name="Barry K.W."/>
            <person name="Bougher N.L."/>
            <person name="Buchanan P."/>
            <person name="Buyck B."/>
            <person name="Bense V."/>
            <person name="Catcheside P."/>
            <person name="Chovatia M."/>
            <person name="Cooper J."/>
            <person name="Damon W."/>
            <person name="Desjardin D."/>
            <person name="Finy P."/>
            <person name="Geml J."/>
            <person name="Haridas S."/>
            <person name="Hughes K."/>
            <person name="Justo A."/>
            <person name="Karasinski D."/>
            <person name="Kautmanova I."/>
            <person name="Kiss B."/>
            <person name="Kocsube S."/>
            <person name="Kotiranta H."/>
            <person name="LaButti K.M."/>
            <person name="Lechner B.E."/>
            <person name="Liimatainen K."/>
            <person name="Lipzen A."/>
            <person name="Lukacs Z."/>
            <person name="Mihaltcheva S."/>
            <person name="Morgado L.N."/>
            <person name="Niskanen T."/>
            <person name="Noordeloos M.E."/>
            <person name="Ohm R.A."/>
            <person name="Ortiz-Santana B."/>
            <person name="Ovrebo C."/>
            <person name="Racz N."/>
            <person name="Riley R."/>
            <person name="Savchenko A."/>
            <person name="Shiryaev A."/>
            <person name="Soop K."/>
            <person name="Spirin V."/>
            <person name="Szebenyi C."/>
            <person name="Tomsovsky M."/>
            <person name="Tulloss R.E."/>
            <person name="Uehling J."/>
            <person name="Grigoriev I.V."/>
            <person name="Vagvolgyi C."/>
            <person name="Papp T."/>
            <person name="Martin F.M."/>
            <person name="Miettinen O."/>
            <person name="Hibbett D.S."/>
            <person name="Nagy L.G."/>
        </authorList>
    </citation>
    <scope>NUCLEOTIDE SEQUENCE [LARGE SCALE GENOMIC DNA]</scope>
    <source>
        <strain evidence="3 4">FP101781</strain>
    </source>
</reference>
<sequence length="1018" mass="112716">MSNEGQPQFQRFKAICVPILGNAKLTPSTIPTVSSLLSQLIQALRGLDSATFTTSFISYVFFPLSSILQRNLSAEIPDQVLEKVLVALGLLCENWWWTCEAKIWEQIFMLCGAVVGGLESKGKERARDEETKEAAIRCLLALLHERTPQDALERLFPEDRARERTQELENFSRSQRFIPIIGQTIDSVLGTAVSTRLPLQRSSLDLLSLLLDKYAPQDLVPTVLPGVASVMTKACLGIGSSKSWTNGEIVACSVESAADRHLEDLEDLAQFATTDLTEPTPPLSNAYGTARTPSWLRGTTSQLHIAINALNPLVRHPTPSALYALVDFSSQIIASTSLTLPQTQPLLLSFLLSLSHSEYPKNLAALAHFISSQSDAKVQHVAEMVIAAIGKLLGPGGGIEKWGWSLLSVLEFIEPPVTVTTTSAEQLMLESTQDISWVPFPDLSLKTVSSREAGQALDEMLRALGGAAGDSALYSIEWFTSGVGKVSLTSEVVLNDVTVRRSKRAEKQSRALARTISELWDKSDLEDLAADAPPRPDGHEDLEINVQHQKGLVPLHETLKIIRSNPTKQIRLINQPVLHRGLCLQLIAIAAGILQSRFDSLFIFSLYPILHSIVSPSPFLSSSGLAALNYVTIATSYASPANLLLSNFDYALDAVSRRLTRRWLDIDATKVLVILVRLVGPEVVAKAGDVVEECFDRLDAFHGYGVIVDGLIEVLTEVLNVIEMDVKANPEAAPHREEDTPLPSVRLKDLNSLFEWLPNRNATPQPEADKAGLWTRSSSQVKYPQLQVKSWRLKSFHGRFTSSLTNHQSSARASSAYWLWQSPVLPESALLPSIHSAWPFILNRFSDHETFVVGAVANLIEVLVTDVGSFMYRRIWDDVWPRFQTILTQLEAGDRGNALARRGRSAVGTESAYTHSHRLYRSIIKTMTGVMKGVHPYEPSFWECLVLFRRFLGEQLHDELKTCARQFYTAAGEKNPDAVWLVLKATTENIGGPVSFMHDDRWKIEADAQEVLLHLNKL</sequence>
<gene>
    <name evidence="3" type="ORF">FA13DRAFT_1785158</name>
</gene>
<evidence type="ECO:0000259" key="1">
    <source>
        <dbReference type="Pfam" id="PF24173"/>
    </source>
</evidence>
<dbReference type="InterPro" id="IPR057566">
    <property type="entry name" value="TPR_TTI1_N"/>
</dbReference>
<dbReference type="InterPro" id="IPR057567">
    <property type="entry name" value="TPR_TTI1_C"/>
</dbReference>
<comment type="caution">
    <text evidence="3">The sequence shown here is derived from an EMBL/GenBank/DDBJ whole genome shotgun (WGS) entry which is preliminary data.</text>
</comment>
<dbReference type="AlphaFoldDB" id="A0A4Y7TYH8"/>
<evidence type="ECO:0000313" key="3">
    <source>
        <dbReference type="EMBL" id="TEB38878.1"/>
    </source>
</evidence>
<dbReference type="InterPro" id="IPR052587">
    <property type="entry name" value="TELO2-interacting_protein_1"/>
</dbReference>
<dbReference type="PANTHER" id="PTHR18460">
    <property type="entry name" value="TEL2 INTERACTING PROTEIN 1 TTI1 FAMILY MEMBER"/>
    <property type="match status" value="1"/>
</dbReference>